<dbReference type="PANTHER" id="PTHR40446">
    <property type="entry name" value="N-ACETYLGLUCOSAMINE-1-PHOSPHODIESTER ALPHA-N-ACETYLGLUCOSAMINIDASE"/>
    <property type="match status" value="1"/>
</dbReference>
<sequence length="337" mass="36699">MERKKKIKKIKKKKKFSFKIFMFFLIFEFVFTGITAPLILFYGPFKNVRKTIVGAAMSTLSHQYIATTFLSDKKIKEILSEDVVEVIDQGKGIGEIKFNNKHDTNIERYDIDGKKFKGYMLVVHDPTRVKVGYSSKLSKGLGELTSQIARNNNAIAAINAGGFVDKNSDGNWTGTGGQPVGIIMNDGKMINDVSNPDAKDDVMAITEEGVLLVGKYSLNELRDLNAKEAITFGPALVVNGKPTIKSGDGGWGIAPRTAIGQREDGAILLLVIDGRQVSSVGATLRDVQDIMLEYGAMSATNLDGGSSATMYYDGEVINNPCNPLGERAIPSVVYVTP</sequence>
<evidence type="ECO:0000313" key="3">
    <source>
        <dbReference type="EMBL" id="MBU5485633.1"/>
    </source>
</evidence>
<feature type="domain" description="Phosphodiester glycosidase" evidence="2">
    <location>
        <begin position="152"/>
        <end position="336"/>
    </location>
</feature>
<keyword evidence="4" id="KW-1185">Reference proteome</keyword>
<dbReference type="Proteomes" id="UP000726170">
    <property type="component" value="Unassembled WGS sequence"/>
</dbReference>
<dbReference type="InterPro" id="IPR018711">
    <property type="entry name" value="NAGPA"/>
</dbReference>
<keyword evidence="1" id="KW-0472">Membrane</keyword>
<feature type="transmembrane region" description="Helical" evidence="1">
    <location>
        <begin position="20"/>
        <end position="42"/>
    </location>
</feature>
<accession>A0ABS6EK94</accession>
<keyword evidence="1" id="KW-0812">Transmembrane</keyword>
<comment type="caution">
    <text evidence="3">The sequence shown here is derived from an EMBL/GenBank/DDBJ whole genome shotgun (WGS) entry which is preliminary data.</text>
</comment>
<evidence type="ECO:0000313" key="4">
    <source>
        <dbReference type="Proteomes" id="UP000726170"/>
    </source>
</evidence>
<proteinExistence type="predicted"/>
<keyword evidence="3" id="KW-0326">Glycosidase</keyword>
<gene>
    <name evidence="3" type="ORF">KQI86_15040</name>
</gene>
<dbReference type="Pfam" id="PF09992">
    <property type="entry name" value="NAGPA"/>
    <property type="match status" value="1"/>
</dbReference>
<evidence type="ECO:0000256" key="1">
    <source>
        <dbReference type="SAM" id="Phobius"/>
    </source>
</evidence>
<evidence type="ECO:0000259" key="2">
    <source>
        <dbReference type="Pfam" id="PF09992"/>
    </source>
</evidence>
<reference evidence="3 4" key="1">
    <citation type="submission" date="2021-06" db="EMBL/GenBank/DDBJ databases">
        <authorList>
            <person name="Sun Q."/>
            <person name="Li D."/>
        </authorList>
    </citation>
    <scope>NUCLEOTIDE SEQUENCE [LARGE SCALE GENOMIC DNA]</scope>
    <source>
        <strain evidence="3 4">MSJ-11</strain>
    </source>
</reference>
<dbReference type="PANTHER" id="PTHR40446:SF2">
    <property type="entry name" value="N-ACETYLGLUCOSAMINE-1-PHOSPHODIESTER ALPHA-N-ACETYLGLUCOSAMINIDASE"/>
    <property type="match status" value="1"/>
</dbReference>
<dbReference type="GO" id="GO:0016798">
    <property type="term" value="F:hydrolase activity, acting on glycosyl bonds"/>
    <property type="evidence" value="ECO:0007669"/>
    <property type="project" value="UniProtKB-KW"/>
</dbReference>
<keyword evidence="3" id="KW-0378">Hydrolase</keyword>
<organism evidence="3 4">
    <name type="scientific">Clostridium mobile</name>
    <dbReference type="NCBI Taxonomy" id="2841512"/>
    <lineage>
        <taxon>Bacteria</taxon>
        <taxon>Bacillati</taxon>
        <taxon>Bacillota</taxon>
        <taxon>Clostridia</taxon>
        <taxon>Eubacteriales</taxon>
        <taxon>Clostridiaceae</taxon>
        <taxon>Clostridium</taxon>
    </lineage>
</organism>
<name>A0ABS6EK94_9CLOT</name>
<dbReference type="RefSeq" id="WP_216440162.1">
    <property type="nucleotide sequence ID" value="NZ_JAHLQF010000003.1"/>
</dbReference>
<keyword evidence="1" id="KW-1133">Transmembrane helix</keyword>
<dbReference type="EMBL" id="JAHLQF010000003">
    <property type="protein sequence ID" value="MBU5485633.1"/>
    <property type="molecule type" value="Genomic_DNA"/>
</dbReference>
<protein>
    <submittedName>
        <fullName evidence="3">Phosphodiester glycosidase family protein</fullName>
    </submittedName>
</protein>